<feature type="region of interest" description="Disordered" evidence="1">
    <location>
        <begin position="22"/>
        <end position="65"/>
    </location>
</feature>
<proteinExistence type="predicted"/>
<reference evidence="2" key="1">
    <citation type="journal article" date="2014" name="Int. J. Syst. Evol. Microbiol.">
        <title>Complete genome sequence of Corynebacterium casei LMG S-19264T (=DSM 44701T), isolated from a smear-ripened cheese.</title>
        <authorList>
            <consortium name="US DOE Joint Genome Institute (JGI-PGF)"/>
            <person name="Walter F."/>
            <person name="Albersmeier A."/>
            <person name="Kalinowski J."/>
            <person name="Ruckert C."/>
        </authorList>
    </citation>
    <scope>NUCLEOTIDE SEQUENCE</scope>
    <source>
        <strain evidence="2">JCM 14359</strain>
    </source>
</reference>
<protein>
    <submittedName>
        <fullName evidence="2">Uncharacterized protein</fullName>
    </submittedName>
</protein>
<dbReference type="Proteomes" id="UP000653099">
    <property type="component" value="Unassembled WGS sequence"/>
</dbReference>
<gene>
    <name evidence="2" type="ORF">GCM10008995_16450</name>
</gene>
<comment type="caution">
    <text evidence="2">The sequence shown here is derived from an EMBL/GenBank/DDBJ whole genome shotgun (WGS) entry which is preliminary data.</text>
</comment>
<dbReference type="EMBL" id="BMOC01000009">
    <property type="protein sequence ID" value="GGJ07298.1"/>
    <property type="molecule type" value="Genomic_DNA"/>
</dbReference>
<feature type="region of interest" description="Disordered" evidence="1">
    <location>
        <begin position="167"/>
        <end position="188"/>
    </location>
</feature>
<keyword evidence="3" id="KW-1185">Reference proteome</keyword>
<evidence type="ECO:0000256" key="1">
    <source>
        <dbReference type="SAM" id="MobiDB-lite"/>
    </source>
</evidence>
<feature type="compositionally biased region" description="Polar residues" evidence="1">
    <location>
        <begin position="167"/>
        <end position="180"/>
    </location>
</feature>
<name>A0A830EN77_9EURY</name>
<evidence type="ECO:0000313" key="2">
    <source>
        <dbReference type="EMBL" id="GGJ07298.1"/>
    </source>
</evidence>
<dbReference type="AlphaFoldDB" id="A0A830EN77"/>
<feature type="compositionally biased region" description="Polar residues" evidence="1">
    <location>
        <begin position="38"/>
        <end position="58"/>
    </location>
</feature>
<dbReference type="RefSeq" id="WP_188786922.1">
    <property type="nucleotide sequence ID" value="NZ_BMOC01000009.1"/>
</dbReference>
<reference evidence="2" key="2">
    <citation type="submission" date="2020-09" db="EMBL/GenBank/DDBJ databases">
        <authorList>
            <person name="Sun Q."/>
            <person name="Ohkuma M."/>
        </authorList>
    </citation>
    <scope>NUCLEOTIDE SEQUENCE</scope>
    <source>
        <strain evidence="2">JCM 14359</strain>
    </source>
</reference>
<dbReference type="PROSITE" id="PS51257">
    <property type="entry name" value="PROKAR_LIPOPROTEIN"/>
    <property type="match status" value="1"/>
</dbReference>
<accession>A0A830EN77</accession>
<organism evidence="2 3">
    <name type="scientific">Halobellus salinus</name>
    <dbReference type="NCBI Taxonomy" id="931585"/>
    <lineage>
        <taxon>Archaea</taxon>
        <taxon>Methanobacteriati</taxon>
        <taxon>Methanobacteriota</taxon>
        <taxon>Stenosarchaea group</taxon>
        <taxon>Halobacteria</taxon>
        <taxon>Halobacteriales</taxon>
        <taxon>Haloferacaceae</taxon>
        <taxon>Halobellus</taxon>
    </lineage>
</organism>
<sequence length="188" mass="19724">MRDATPTRRRALAAVAGLAGVTAGCAGGADDGSETGSEDPTPTESADTESAATDTPRPSTDGPELDLREANVVGVAIERDGDTHDLAVTLYHDDDGEEGYADWWQVERLGGERLGRRDLRHAHSTDPFTRSETIEIPDSVGCVVVRGHDQTHGYGGRVAVVDLNSGATRSIDQGPESQSVDAGACPSR</sequence>
<dbReference type="OrthoDB" id="189787at2157"/>
<evidence type="ECO:0000313" key="3">
    <source>
        <dbReference type="Proteomes" id="UP000653099"/>
    </source>
</evidence>